<sequence>MEEVPDIEMWKEKWRKMQQRMIAEQAPPEPEQPPLPPPEGVGLQSGIVHPSLSLPYVFKAMQECLSMLNHQELFWFKRGLCSQYKKLFEPSLLKDSDVLDVVDRMLERRSKGEAVRMAVRILQEIRKQDVADKLEHACRRVLVQYELRLCHLRRYYYLYEGTCRPGQQRFVSDVYVEPPIFIGGDQGINTEHDVHRPNFICNQGTPIRASDIFRPLEREERVRTVMMTGVPAIGLTVAAQKFIMDWTKEQTNQDFQFLFSLPGRELHLVRDGKQTFLEMLNSFYPEAKHADFLECEDCLSLFVIDAVELCNEPLNFRNNSTITDIKTPATVDALLTSLIKGSLLPHARIWITGHRAASRKVPPEYVSRYVDLKGFGDAQKDEYFTKRMKDPALGHRVLAHIKRSPALYNICQLPLLCWIVSFVFERRFHEEDYSEHPPALTAFYAQYMIVQTNRKIERYVGTGLEASRWKDCDTNFLLKMGELALRMVQEERDVFYEEEVSALDLEDVSNRGGISTEVMREAGYPRGRAFSFVHYSVQEFMAAVYTYVRFRTKGKSVFEQHIKSKMAKLLKDRPVVDLYRQAIDRALASPNGHLDLYLRFLFGFTTPGTEEHLQGYLLPHYHPEPKGMEEVLKYVKKKIKENASPDRCRNLQLCLIELEEGKKRR</sequence>
<name>A0A4W4DUT4_ELEEL</name>
<evidence type="ECO:0000256" key="3">
    <source>
        <dbReference type="ARBA" id="ARBA00022614"/>
    </source>
</evidence>
<dbReference type="InterPro" id="IPR051261">
    <property type="entry name" value="NLR"/>
</dbReference>
<dbReference type="GO" id="GO:0014005">
    <property type="term" value="P:microglia development"/>
    <property type="evidence" value="ECO:0007669"/>
    <property type="project" value="Ensembl"/>
</dbReference>
<feature type="compositionally biased region" description="Pro residues" evidence="5">
    <location>
        <begin position="27"/>
        <end position="38"/>
    </location>
</feature>
<dbReference type="OMA" id="NASPDRC"/>
<dbReference type="InterPro" id="IPR029495">
    <property type="entry name" value="NACHT-assoc"/>
</dbReference>
<dbReference type="AlphaFoldDB" id="A0A4W4DUT4"/>
<dbReference type="SUPFAM" id="SSF47986">
    <property type="entry name" value="DEATH domain"/>
    <property type="match status" value="1"/>
</dbReference>
<dbReference type="Pfam" id="PF05729">
    <property type="entry name" value="NACHT"/>
    <property type="match status" value="1"/>
</dbReference>
<evidence type="ECO:0000313" key="7">
    <source>
        <dbReference type="Ensembl" id="ENSEEEP00000002966.2"/>
    </source>
</evidence>
<keyword evidence="8" id="KW-1185">Reference proteome</keyword>
<keyword evidence="2" id="KW-0963">Cytoplasm</keyword>
<reference evidence="7" key="5">
    <citation type="submission" date="2025-09" db="UniProtKB">
        <authorList>
            <consortium name="Ensembl"/>
        </authorList>
    </citation>
    <scope>IDENTIFICATION</scope>
</reference>
<keyword evidence="3" id="KW-0433">Leucine-rich repeat</keyword>
<dbReference type="InterPro" id="IPR011029">
    <property type="entry name" value="DEATH-like_dom_sf"/>
</dbReference>
<evidence type="ECO:0000259" key="6">
    <source>
        <dbReference type="PROSITE" id="PS50824"/>
    </source>
</evidence>
<dbReference type="Pfam" id="PF02758">
    <property type="entry name" value="PYRIN"/>
    <property type="match status" value="1"/>
</dbReference>
<dbReference type="Proteomes" id="UP000314983">
    <property type="component" value="Chromosome 15"/>
</dbReference>
<dbReference type="GO" id="GO:0050728">
    <property type="term" value="P:negative regulation of inflammatory response"/>
    <property type="evidence" value="ECO:0007669"/>
    <property type="project" value="Ensembl"/>
</dbReference>
<accession>A0A4W4DUT4</accession>
<evidence type="ECO:0000256" key="5">
    <source>
        <dbReference type="SAM" id="MobiDB-lite"/>
    </source>
</evidence>
<evidence type="ECO:0000313" key="8">
    <source>
        <dbReference type="Proteomes" id="UP000314983"/>
    </source>
</evidence>
<dbReference type="GO" id="GO:0005737">
    <property type="term" value="C:cytoplasm"/>
    <property type="evidence" value="ECO:0007669"/>
    <property type="project" value="UniProtKB-SubCell"/>
</dbReference>
<dbReference type="InterPro" id="IPR041267">
    <property type="entry name" value="NLRP_HD2"/>
</dbReference>
<reference evidence="8" key="1">
    <citation type="journal article" date="2014" name="Science">
        <title>Nonhuman genetics. Genomic basis for the convergent evolution of electric organs.</title>
        <authorList>
            <person name="Gallant J.R."/>
            <person name="Traeger L.L."/>
            <person name="Volkening J.D."/>
            <person name="Moffett H."/>
            <person name="Chen P.H."/>
            <person name="Novina C.D."/>
            <person name="Phillips G.N.Jr."/>
            <person name="Anand R."/>
            <person name="Wells G.B."/>
            <person name="Pinch M."/>
            <person name="Guth R."/>
            <person name="Unguez G.A."/>
            <person name="Albert J.S."/>
            <person name="Zakon H.H."/>
            <person name="Samanta M.P."/>
            <person name="Sussman M.R."/>
        </authorList>
    </citation>
    <scope>NUCLEOTIDE SEQUENCE [LARGE SCALE GENOMIC DNA]</scope>
</reference>
<reference evidence="8" key="2">
    <citation type="journal article" date="2017" name="Sci. Adv.">
        <title>A tail of two voltages: Proteomic comparison of the three electric organs of the electric eel.</title>
        <authorList>
            <person name="Traeger L.L."/>
            <person name="Sabat G."/>
            <person name="Barrett-Wilt G.A."/>
            <person name="Wells G.B."/>
            <person name="Sussman M.R."/>
        </authorList>
    </citation>
    <scope>NUCLEOTIDE SEQUENCE [LARGE SCALE GENOMIC DNA]</scope>
</reference>
<evidence type="ECO:0000256" key="1">
    <source>
        <dbReference type="ARBA" id="ARBA00004496"/>
    </source>
</evidence>
<feature type="domain" description="Pyrin" evidence="6">
    <location>
        <begin position="52"/>
        <end position="140"/>
    </location>
</feature>
<feature type="region of interest" description="Disordered" evidence="5">
    <location>
        <begin position="16"/>
        <end position="38"/>
    </location>
</feature>
<dbReference type="InterPro" id="IPR027417">
    <property type="entry name" value="P-loop_NTPase"/>
</dbReference>
<organism evidence="7 8">
    <name type="scientific">Electrophorus electricus</name>
    <name type="common">Electric eel</name>
    <name type="synonym">Gymnotus electricus</name>
    <dbReference type="NCBI Taxonomy" id="8005"/>
    <lineage>
        <taxon>Eukaryota</taxon>
        <taxon>Metazoa</taxon>
        <taxon>Chordata</taxon>
        <taxon>Craniata</taxon>
        <taxon>Vertebrata</taxon>
        <taxon>Euteleostomi</taxon>
        <taxon>Actinopterygii</taxon>
        <taxon>Neopterygii</taxon>
        <taxon>Teleostei</taxon>
        <taxon>Ostariophysi</taxon>
        <taxon>Gymnotiformes</taxon>
        <taxon>Gymnotoidei</taxon>
        <taxon>Gymnotidae</taxon>
        <taxon>Electrophorus</taxon>
    </lineage>
</organism>
<dbReference type="Gene3D" id="3.40.50.300">
    <property type="entry name" value="P-loop containing nucleotide triphosphate hydrolases"/>
    <property type="match status" value="1"/>
</dbReference>
<comment type="subcellular location">
    <subcellularLocation>
        <location evidence="1">Cytoplasm</location>
    </subcellularLocation>
</comment>
<dbReference type="SMART" id="SM01288">
    <property type="entry name" value="FISNA"/>
    <property type="match status" value="1"/>
</dbReference>
<dbReference type="GeneTree" id="ENSGT01150000286911"/>
<dbReference type="SMART" id="SM01289">
    <property type="entry name" value="PYRIN"/>
    <property type="match status" value="1"/>
</dbReference>
<dbReference type="PROSITE" id="PS50824">
    <property type="entry name" value="DAPIN"/>
    <property type="match status" value="1"/>
</dbReference>
<dbReference type="Ensembl" id="ENSEEET00000003012.2">
    <property type="protein sequence ID" value="ENSEEEP00000002966.2"/>
    <property type="gene ID" value="ENSEEEG00000001689.2"/>
</dbReference>
<dbReference type="InterPro" id="IPR007111">
    <property type="entry name" value="NACHT_NTPase"/>
</dbReference>
<evidence type="ECO:0000256" key="4">
    <source>
        <dbReference type="ARBA" id="ARBA00022737"/>
    </source>
</evidence>
<reference evidence="7" key="4">
    <citation type="submission" date="2025-08" db="UniProtKB">
        <authorList>
            <consortium name="Ensembl"/>
        </authorList>
    </citation>
    <scope>IDENTIFICATION</scope>
</reference>
<dbReference type="PANTHER" id="PTHR24106">
    <property type="entry name" value="NACHT, LRR AND CARD DOMAINS-CONTAINING"/>
    <property type="match status" value="1"/>
</dbReference>
<protein>
    <submittedName>
        <fullName evidence="7">NLR family, CARD domain containing 3-like</fullName>
    </submittedName>
</protein>
<proteinExistence type="predicted"/>
<dbReference type="Gene3D" id="1.10.533.10">
    <property type="entry name" value="Death Domain, Fas"/>
    <property type="match status" value="1"/>
</dbReference>
<reference evidence="7" key="3">
    <citation type="submission" date="2020-05" db="EMBL/GenBank/DDBJ databases">
        <title>Electrophorus electricus (electric eel) genome, fEleEle1, primary haplotype.</title>
        <authorList>
            <person name="Myers G."/>
            <person name="Meyer A."/>
            <person name="Fedrigo O."/>
            <person name="Formenti G."/>
            <person name="Rhie A."/>
            <person name="Tracey A."/>
            <person name="Sims Y."/>
            <person name="Jarvis E.D."/>
        </authorList>
    </citation>
    <scope>NUCLEOTIDE SEQUENCE [LARGE SCALE GENOMIC DNA]</scope>
</reference>
<dbReference type="InterPro" id="IPR004020">
    <property type="entry name" value="DAPIN"/>
</dbReference>
<evidence type="ECO:0000256" key="2">
    <source>
        <dbReference type="ARBA" id="ARBA00022490"/>
    </source>
</evidence>
<keyword evidence="4" id="KW-0677">Repeat</keyword>
<dbReference type="Pfam" id="PF17776">
    <property type="entry name" value="NLRC4_HD2"/>
    <property type="match status" value="1"/>
</dbReference>